<feature type="non-terminal residue" evidence="2">
    <location>
        <position position="1"/>
    </location>
</feature>
<evidence type="ECO:0000256" key="1">
    <source>
        <dbReference type="SAM" id="SignalP"/>
    </source>
</evidence>
<gene>
    <name evidence="2" type="ORF">GBAR_LOCUS14045</name>
</gene>
<keyword evidence="3" id="KW-1185">Reference proteome</keyword>
<dbReference type="PANTHER" id="PTHR33538:SF1">
    <property type="entry name" value="PROTEIN BRAMBLEBERRY"/>
    <property type="match status" value="1"/>
</dbReference>
<feature type="signal peptide" evidence="1">
    <location>
        <begin position="1"/>
        <end position="23"/>
    </location>
</feature>
<accession>A0AA35WP89</accession>
<protein>
    <submittedName>
        <fullName evidence="2">Protein brambleberry</fullName>
    </submittedName>
</protein>
<comment type="caution">
    <text evidence="2">The sequence shown here is derived from an EMBL/GenBank/DDBJ whole genome shotgun (WGS) entry which is preliminary data.</text>
</comment>
<sequence>MAVVSRSIGLFVAVLLWCSGTEALWWPFSSGGGEETPPAAAAPAPPSGPVTFEMNSAEQKFLAEAQAMLNLPPLEACQHKVVRELKQSCGAMGEEKLGKMSVALLNCQSQAENRPTFTCTLDMVSLCLARLSIARGNEIQCVNISPSEAFRSLIL</sequence>
<proteinExistence type="predicted"/>
<dbReference type="Proteomes" id="UP001174909">
    <property type="component" value="Unassembled WGS sequence"/>
</dbReference>
<dbReference type="AlphaFoldDB" id="A0AA35WP89"/>
<evidence type="ECO:0000313" key="3">
    <source>
        <dbReference type="Proteomes" id="UP001174909"/>
    </source>
</evidence>
<reference evidence="2" key="1">
    <citation type="submission" date="2023-03" db="EMBL/GenBank/DDBJ databases">
        <authorList>
            <person name="Steffen K."/>
            <person name="Cardenas P."/>
        </authorList>
    </citation>
    <scope>NUCLEOTIDE SEQUENCE</scope>
</reference>
<evidence type="ECO:0000313" key="2">
    <source>
        <dbReference type="EMBL" id="CAI8024146.1"/>
    </source>
</evidence>
<keyword evidence="1" id="KW-0732">Signal</keyword>
<name>A0AA35WP89_GEOBA</name>
<dbReference type="EMBL" id="CASHTH010002055">
    <property type="protein sequence ID" value="CAI8024146.1"/>
    <property type="molecule type" value="Genomic_DNA"/>
</dbReference>
<feature type="chain" id="PRO_5041202345" evidence="1">
    <location>
        <begin position="24"/>
        <end position="155"/>
    </location>
</feature>
<dbReference type="PANTHER" id="PTHR33538">
    <property type="entry name" value="PROTEIN GAMETE EXPRESSED 1"/>
    <property type="match status" value="1"/>
</dbReference>
<dbReference type="InterPro" id="IPR040346">
    <property type="entry name" value="GEX1/Brambleberry"/>
</dbReference>
<organism evidence="2 3">
    <name type="scientific">Geodia barretti</name>
    <name type="common">Barrett's horny sponge</name>
    <dbReference type="NCBI Taxonomy" id="519541"/>
    <lineage>
        <taxon>Eukaryota</taxon>
        <taxon>Metazoa</taxon>
        <taxon>Porifera</taxon>
        <taxon>Demospongiae</taxon>
        <taxon>Heteroscleromorpha</taxon>
        <taxon>Tetractinellida</taxon>
        <taxon>Astrophorina</taxon>
        <taxon>Geodiidae</taxon>
        <taxon>Geodia</taxon>
    </lineage>
</organism>